<feature type="compositionally biased region" description="Low complexity" evidence="8">
    <location>
        <begin position="1120"/>
        <end position="1131"/>
    </location>
</feature>
<organism evidence="10 11">
    <name type="scientific">Cricetulus griseus</name>
    <name type="common">Chinese hamster</name>
    <name type="synonym">Cricetulus barabensis griseus</name>
    <dbReference type="NCBI Taxonomy" id="10029"/>
    <lineage>
        <taxon>Eukaryota</taxon>
        <taxon>Metazoa</taxon>
        <taxon>Chordata</taxon>
        <taxon>Craniata</taxon>
        <taxon>Vertebrata</taxon>
        <taxon>Euteleostomi</taxon>
        <taxon>Mammalia</taxon>
        <taxon>Eutheria</taxon>
        <taxon>Euarchontoglires</taxon>
        <taxon>Glires</taxon>
        <taxon>Rodentia</taxon>
        <taxon>Myomorpha</taxon>
        <taxon>Muroidea</taxon>
        <taxon>Cricetidae</taxon>
        <taxon>Cricetinae</taxon>
        <taxon>Cricetulus</taxon>
    </lineage>
</organism>
<dbReference type="PANTHER" id="PTHR10407">
    <property type="entry name" value="HUNTINGTIN INTERACTING PROTEIN 1"/>
    <property type="match status" value="1"/>
</dbReference>
<dbReference type="GO" id="GO:0048268">
    <property type="term" value="P:clathrin coat assembly"/>
    <property type="evidence" value="ECO:0007669"/>
    <property type="project" value="TreeGrafter"/>
</dbReference>
<evidence type="ECO:0000256" key="5">
    <source>
        <dbReference type="ARBA" id="ARBA00023054"/>
    </source>
</evidence>
<evidence type="ECO:0000256" key="4">
    <source>
        <dbReference type="ARBA" id="ARBA00022583"/>
    </source>
</evidence>
<feature type="compositionally biased region" description="Basic residues" evidence="8">
    <location>
        <begin position="1946"/>
        <end position="1956"/>
    </location>
</feature>
<feature type="compositionally biased region" description="Polar residues" evidence="8">
    <location>
        <begin position="1902"/>
        <end position="1912"/>
    </location>
</feature>
<sequence length="1956" mass="207507">MDRMASSMKQVPNPLPKVLSRRGVGAGMEAAERESFERTQVLKDSLRYKNELSDMSRMWNPRFPGNLQMSDRQLDEAGESDVNNFFQLTVEMFDYLECELNLFQTVFNSLDMSRSVSVTTAGQCRLAPLIQVILDCSHLYDYTVKLLFKLHSCLPADTLQGHRDRFMEQFTKLKDLFQRSSNLQYFKRLIQIPQLPENPPNFLRASALSEHISPVVVIPAEVSSPDSEPVLEKDDLMDMDAAQQNLFDNKFDDIFGSSLSSDPFNFNNQNGVNKDEKDHLIERLYREISGLTGQLDSVKMESQRAMLQLKGRVSELEAELAEQQHLGRQATDDCEFLRTELDELKRQREDTEKAQRSLTEIERKAQANEQRYSKLKEKYSELVQNHADLLRKNAEVTKQVSVARQAQVDLEREKKELEDSFARVSDQAQRKTQEQQDVLENLKHELASSRQELQVLHSSLETSAQSEAKWLTQIAELEKEQGSLVTAAAQREEEFSALRDQLESTKIKLASAQASNRHPPGRRGCQRQMCHEGLKAIGPDGQGFLWTQFLKPSASLDKHDDDISNPQESMCQQVKDQRKILLAGSRKAAEREIQEALSQLEEPALISCAGSTDISELLHSITLLANLTSDTIIQGSATSLRAPPEPADSLTEACRQYGKETLAYLFSLEEEEAMEKADSTAMKNCLRKIEAIDHLLSKVKAVSSCLEQLEKSCSQYLACPEGDTGVKLEVNERILGSCTSLMQAIKVLVVTSKDLQKEIVESGRGTASHKEFYAKNSRWTEGLISASKAVGWGATIMVDAADLVVQGKGKFEELMVCSHEIAASTAQLVAASKVKANKGSLNLTQLQQASRGVNQATAAVVASTISGKSQIEETESQYATLAVLLSHTIFPQVRVLELENDLQKERQKLGELRKKHYELAGVAEGWEEGTEASPPTAQEAIPEKEDCGSLSNRFVITPRRRYPIQQAQYSLLGSLPTVCWNGGHKKAVLSARNSRMVCSPVTVRIAPPDSKLLRSPGPEQILNTTLSSPSSNAPDPCAKETVLSALKEKKKRTVEEEDQLHLDGQENKRRRHDSSGSGHSAFEPLVANGVPAAFVPKPGSLKRSLASQSSDDHLNKRSRTSSVSSLTSTCTGGIPSSSRNAITSSYSSTRGLSQLWKRSGPTSSPFSSPASSRSQTPERPAKKTREEEPCPHSCSSAPLVTDKESPGEKVTDTATGKQQNSWTSPPTPGSSGQRKRKIQLLPSRRGDQLTLPPPPELGYSITAEDLDMERKASLQWFNKVLEDKIDDASTSATETPPAANPPFTFTLPAAVGPAASPASLPVPMPSSNPLLESLKKMQDSPSPAPPSSEPTAAATTAAPSPLKTPSLLTPLVSPLTGPLASTSSDSKPTATFLGLAPASSATPLTDTKSPGVPQAEQAVSTPASTAPSPTPKPSMLFGMLNPPATSSLATTGPACSPMFKPIFMTTPKSETDSPLPSSSPATTTTTSPSTTLPTTASTTAPTFKPIFDSVEPITSMPLSAPFSLKQTTATATTTATPGPLFTGLATATSTVASGTTASASKLVFGFGVTTVASTANSTMTSTSQPLLFGGGPSVTTAGSAPPLSSIFQFGKPSATAASAASTSFTQSLASSAQTAASSSSSTGGFSGFGGTLATSTSAPSTTSQPTLTFSSTVTPAFNIPFSSGAKPALPTYPGANPQPTFGATEGATKPALAPSFGSSFTFGNSVAAAPSAAPAPATFGSAAQPAFGGLKATVSTFGTPASTQPAFGSTTSVFSFGSATTSGFGATTQTTHSGSSSSLFGSSTPSPFTFGGSAAPGSGGFGLGATPGTSSTSGTFSFGSGQSGATGTTTSFGGSLNTLGTSNQSSPFAFNVGSTPESKPVFGGTPTPTFGQSAPAPGVGTAGSSLSFGASSTPAQGFVGVGPFGSAAPSFSIGAGSKTPGARQRLQARRQHTRKK</sequence>
<evidence type="ECO:0000256" key="2">
    <source>
        <dbReference type="ARBA" id="ARBA00010135"/>
    </source>
</evidence>
<feature type="compositionally biased region" description="Low complexity" evidence="8">
    <location>
        <begin position="1473"/>
        <end position="1502"/>
    </location>
</feature>
<dbReference type="GO" id="GO:0030136">
    <property type="term" value="C:clathrin-coated vesicle"/>
    <property type="evidence" value="ECO:0007669"/>
    <property type="project" value="TreeGrafter"/>
</dbReference>
<evidence type="ECO:0000256" key="1">
    <source>
        <dbReference type="ARBA" id="ARBA00004496"/>
    </source>
</evidence>
<dbReference type="EMBL" id="KE674049">
    <property type="protein sequence ID" value="ERE76729.1"/>
    <property type="molecule type" value="Genomic_DNA"/>
</dbReference>
<evidence type="ECO:0000259" key="9">
    <source>
        <dbReference type="PROSITE" id="PS50945"/>
    </source>
</evidence>
<feature type="compositionally biased region" description="Basic and acidic residues" evidence="8">
    <location>
        <begin position="1179"/>
        <end position="1190"/>
    </location>
</feature>
<feature type="region of interest" description="Disordered" evidence="8">
    <location>
        <begin position="1099"/>
        <end position="1263"/>
    </location>
</feature>
<comment type="similarity">
    <text evidence="2">Belongs to the SLA2 family.</text>
</comment>
<dbReference type="Pfam" id="PF15229">
    <property type="entry name" value="POM121"/>
    <property type="match status" value="1"/>
</dbReference>
<keyword evidence="5 7" id="KW-0175">Coiled coil</keyword>
<dbReference type="SUPFAM" id="SSF109885">
    <property type="entry name" value="I/LWEQ domain"/>
    <property type="match status" value="1"/>
</dbReference>
<feature type="compositionally biased region" description="Polar residues" evidence="8">
    <location>
        <begin position="1380"/>
        <end position="1389"/>
    </location>
</feature>
<dbReference type="Pfam" id="PF01608">
    <property type="entry name" value="I_LWEQ"/>
    <property type="match status" value="1"/>
</dbReference>
<dbReference type="PROSITE" id="PS50945">
    <property type="entry name" value="I_LWEQ"/>
    <property type="match status" value="1"/>
</dbReference>
<dbReference type="InterPro" id="IPR035964">
    <property type="entry name" value="I/LWEQ_dom_sf"/>
</dbReference>
<feature type="domain" description="I/LWEQ" evidence="9">
    <location>
        <begin position="679"/>
        <end position="920"/>
    </location>
</feature>
<keyword evidence="6" id="KW-0009">Actin-binding</keyword>
<dbReference type="GO" id="GO:0030864">
    <property type="term" value="C:cortical actin cytoskeleton"/>
    <property type="evidence" value="ECO:0007669"/>
    <property type="project" value="TreeGrafter"/>
</dbReference>
<name>A0A061I4W6_CRIGR</name>
<dbReference type="GO" id="GO:0007015">
    <property type="term" value="P:actin filament organization"/>
    <property type="evidence" value="ECO:0007669"/>
    <property type="project" value="TreeGrafter"/>
</dbReference>
<dbReference type="FunFam" id="1.20.5.1700:FF:000002">
    <property type="entry name" value="Huntingtin interacting protein 1"/>
    <property type="match status" value="1"/>
</dbReference>
<evidence type="ECO:0000256" key="6">
    <source>
        <dbReference type="ARBA" id="ARBA00023203"/>
    </source>
</evidence>
<feature type="region of interest" description="Disordered" evidence="8">
    <location>
        <begin position="1464"/>
        <end position="1503"/>
    </location>
</feature>
<dbReference type="GO" id="GO:0032051">
    <property type="term" value="F:clathrin light chain binding"/>
    <property type="evidence" value="ECO:0007669"/>
    <property type="project" value="TreeGrafter"/>
</dbReference>
<feature type="compositionally biased region" description="Polar residues" evidence="8">
    <location>
        <begin position="1867"/>
        <end position="1877"/>
    </location>
</feature>
<dbReference type="InterPro" id="IPR032422">
    <property type="entry name" value="HIP1_clath-bd"/>
</dbReference>
<dbReference type="SMART" id="SM00307">
    <property type="entry name" value="ILWEQ"/>
    <property type="match status" value="1"/>
</dbReference>
<feature type="region of interest" description="Disordered" evidence="8">
    <location>
        <begin position="1689"/>
        <end position="1708"/>
    </location>
</feature>
<feature type="compositionally biased region" description="Polar residues" evidence="8">
    <location>
        <begin position="1399"/>
        <end position="1408"/>
    </location>
</feature>
<feature type="compositionally biased region" description="Low complexity" evidence="8">
    <location>
        <begin position="1308"/>
        <end position="1319"/>
    </location>
</feature>
<dbReference type="InterPro" id="IPR002558">
    <property type="entry name" value="ILWEQ_dom"/>
</dbReference>
<keyword evidence="3" id="KW-0963">Cytoplasm</keyword>
<dbReference type="Proteomes" id="UP000030759">
    <property type="component" value="Unassembled WGS sequence"/>
</dbReference>
<feature type="compositionally biased region" description="Basic and acidic residues" evidence="8">
    <location>
        <begin position="1201"/>
        <end position="1211"/>
    </location>
</feature>
<evidence type="ECO:0000313" key="10">
    <source>
        <dbReference type="EMBL" id="ERE76729.1"/>
    </source>
</evidence>
<dbReference type="GO" id="GO:0035615">
    <property type="term" value="F:clathrin adaptor activity"/>
    <property type="evidence" value="ECO:0007669"/>
    <property type="project" value="TreeGrafter"/>
</dbReference>
<feature type="region of interest" description="Disordered" evidence="8">
    <location>
        <begin position="1308"/>
        <end position="1437"/>
    </location>
</feature>
<feature type="compositionally biased region" description="Polar residues" evidence="8">
    <location>
        <begin position="1134"/>
        <end position="1152"/>
    </location>
</feature>
<feature type="region of interest" description="Disordered" evidence="8">
    <location>
        <begin position="1"/>
        <end position="22"/>
    </location>
</feature>
<dbReference type="GO" id="GO:0043325">
    <property type="term" value="F:phosphatidylinositol-3,4-bisphosphate binding"/>
    <property type="evidence" value="ECO:0007669"/>
    <property type="project" value="TreeGrafter"/>
</dbReference>
<dbReference type="GO" id="GO:0006897">
    <property type="term" value="P:endocytosis"/>
    <property type="evidence" value="ECO:0007669"/>
    <property type="project" value="UniProtKB-KW"/>
</dbReference>
<dbReference type="InterPro" id="IPR011417">
    <property type="entry name" value="ANTH_dom"/>
</dbReference>
<feature type="coiled-coil region" evidence="7">
    <location>
        <begin position="281"/>
        <end position="459"/>
    </location>
</feature>
<dbReference type="GO" id="GO:0051015">
    <property type="term" value="F:actin filament binding"/>
    <property type="evidence" value="ECO:0007669"/>
    <property type="project" value="TreeGrafter"/>
</dbReference>
<feature type="region of interest" description="Disordered" evidence="8">
    <location>
        <begin position="1007"/>
        <end position="1083"/>
    </location>
</feature>
<evidence type="ECO:0000256" key="7">
    <source>
        <dbReference type="SAM" id="Coils"/>
    </source>
</evidence>
<feature type="region of interest" description="Disordered" evidence="8">
    <location>
        <begin position="1867"/>
        <end position="1912"/>
    </location>
</feature>
<dbReference type="InterPro" id="IPR030224">
    <property type="entry name" value="Sla2_fam"/>
</dbReference>
<dbReference type="GO" id="GO:0080025">
    <property type="term" value="F:phosphatidylinositol-3,5-bisphosphate binding"/>
    <property type="evidence" value="ECO:0007669"/>
    <property type="project" value="TreeGrafter"/>
</dbReference>
<evidence type="ECO:0000256" key="3">
    <source>
        <dbReference type="ARBA" id="ARBA00022490"/>
    </source>
</evidence>
<dbReference type="Gene3D" id="1.20.5.1700">
    <property type="match status" value="1"/>
</dbReference>
<feature type="region of interest" description="Disordered" evidence="8">
    <location>
        <begin position="1929"/>
        <end position="1956"/>
    </location>
</feature>
<feature type="compositionally biased region" description="Low complexity" evidence="8">
    <location>
        <begin position="1159"/>
        <end position="1174"/>
    </location>
</feature>
<dbReference type="Pfam" id="PF16515">
    <property type="entry name" value="HIP1_clath_bdg"/>
    <property type="match status" value="1"/>
</dbReference>
<proteinExistence type="inferred from homology"/>
<feature type="compositionally biased region" description="Low complexity" evidence="8">
    <location>
        <begin position="1418"/>
        <end position="1427"/>
    </location>
</feature>
<gene>
    <name evidence="10" type="ORF">H671_4g11616</name>
</gene>
<dbReference type="Gene3D" id="1.20.1410.10">
    <property type="entry name" value="I/LWEQ domain"/>
    <property type="match status" value="1"/>
</dbReference>
<feature type="compositionally biased region" description="Polar residues" evidence="8">
    <location>
        <begin position="1212"/>
        <end position="1222"/>
    </location>
</feature>
<comment type="subcellular location">
    <subcellularLocation>
        <location evidence="1">Cytoplasm</location>
    </subcellularLocation>
</comment>
<evidence type="ECO:0000256" key="8">
    <source>
        <dbReference type="SAM" id="MobiDB-lite"/>
    </source>
</evidence>
<feature type="compositionally biased region" description="Polar residues" evidence="8">
    <location>
        <begin position="1021"/>
        <end position="1033"/>
    </location>
</feature>
<dbReference type="PANTHER" id="PTHR10407:SF14">
    <property type="entry name" value="HUNTINGTIN-INTERACTING PROTEIN 1"/>
    <property type="match status" value="1"/>
</dbReference>
<keyword evidence="4" id="KW-0254">Endocytosis</keyword>
<feature type="compositionally biased region" description="Low complexity" evidence="8">
    <location>
        <begin position="1349"/>
        <end position="1379"/>
    </location>
</feature>
<accession>A0A061I4W6</accession>
<dbReference type="Gene3D" id="6.10.250.920">
    <property type="match status" value="1"/>
</dbReference>
<reference evidence="11" key="1">
    <citation type="journal article" date="2013" name="Nat. Biotechnol.">
        <title>Chinese hamster genome sequenced from sorted chromosomes.</title>
        <authorList>
            <person name="Brinkrolf K."/>
            <person name="Rupp O."/>
            <person name="Laux H."/>
            <person name="Kollin F."/>
            <person name="Ernst W."/>
            <person name="Linke B."/>
            <person name="Kofler R."/>
            <person name="Romand S."/>
            <person name="Hesse F."/>
            <person name="Budach W.E."/>
            <person name="Galosy S."/>
            <person name="Muller D."/>
            <person name="Noll T."/>
            <person name="Wienberg J."/>
            <person name="Jostock T."/>
            <person name="Leonard M."/>
            <person name="Grillari J."/>
            <person name="Tauch A."/>
            <person name="Goesmann A."/>
            <person name="Helk B."/>
            <person name="Mott J.E."/>
            <person name="Puhler A."/>
            <person name="Borth N."/>
        </authorList>
    </citation>
    <scope>NUCLEOTIDE SEQUENCE [LARGE SCALE GENOMIC DNA]</scope>
    <source>
        <strain evidence="11">17A/GY</strain>
    </source>
</reference>
<dbReference type="Pfam" id="PF07651">
    <property type="entry name" value="ANTH"/>
    <property type="match status" value="1"/>
</dbReference>
<dbReference type="GO" id="GO:0098793">
    <property type="term" value="C:presynapse"/>
    <property type="evidence" value="ECO:0007669"/>
    <property type="project" value="TreeGrafter"/>
</dbReference>
<evidence type="ECO:0000313" key="11">
    <source>
        <dbReference type="Proteomes" id="UP000030759"/>
    </source>
</evidence>
<protein>
    <submittedName>
        <fullName evidence="10">Huntingtin-interacting protein 1 isoform 1</fullName>
    </submittedName>
</protein>